<sequence length="302" mass="34562">MNVRIKLMIRDRRSIHLGKGQNMKNYTLGLYEKAMPETLSFKEKLKSARKAGFDFVELSIDETDAKLSRLDWTKDERLRLVKTMYGEGIHAGSMCLSGHRKYPLGSADEDTCKRGMEIMEKAIGLAEDLGIRIIQLAGYDVYYEESTPDTVKRFEENLEKAVHMASRAGVLLGFETMETEFMNTVEKAMRYVKKIDSSYLNVYPDCGNIKNAALTYGTDVYEDIRCGKGHTVAMHLKETLPGIFREVPYGTGHVDFQKTIDTAWETGVRRFVTEFWYKGSPAWEADLKSAQNRMARILDKER</sequence>
<protein>
    <recommendedName>
        <fullName evidence="2">L-ribulose-5-phosphate 3-epimerase</fullName>
    </recommendedName>
</protein>
<evidence type="ECO:0000313" key="4">
    <source>
        <dbReference type="EMBL" id="PWJ72229.1"/>
    </source>
</evidence>
<comment type="caution">
    <text evidence="4">The sequence shown here is derived from an EMBL/GenBank/DDBJ whole genome shotgun (WGS) entry which is preliminary data.</text>
</comment>
<name>A0AB73SXZ2_9FIRM</name>
<evidence type="ECO:0000313" key="5">
    <source>
        <dbReference type="Proteomes" id="UP000245412"/>
    </source>
</evidence>
<dbReference type="InterPro" id="IPR050417">
    <property type="entry name" value="Sugar_Epim/Isomerase"/>
</dbReference>
<reference evidence="4 5" key="1">
    <citation type="submission" date="2018-05" db="EMBL/GenBank/DDBJ databases">
        <authorList>
            <person name="Goeker M."/>
            <person name="Huntemann M."/>
            <person name="Clum A."/>
            <person name="Pillay M."/>
            <person name="Palaniappan K."/>
            <person name="Varghese N."/>
            <person name="Mikhailova N."/>
            <person name="Stamatis D."/>
            <person name="Reddy T."/>
            <person name="Daum C."/>
            <person name="Shapiro N."/>
            <person name="Ivanova N."/>
            <person name="Kyrpides N."/>
            <person name="Woyke T."/>
        </authorList>
    </citation>
    <scope>NUCLEOTIDE SEQUENCE [LARGE SCALE GENOMIC DNA]</scope>
    <source>
        <strain evidence="4 5">DSM 26524</strain>
    </source>
</reference>
<dbReference type="InterPro" id="IPR036237">
    <property type="entry name" value="Xyl_isomerase-like_sf"/>
</dbReference>
<evidence type="ECO:0000256" key="1">
    <source>
        <dbReference type="ARBA" id="ARBA00023235"/>
    </source>
</evidence>
<organism evidence="4 5">
    <name type="scientific">Murimonas intestini</name>
    <dbReference type="NCBI Taxonomy" id="1337051"/>
    <lineage>
        <taxon>Bacteria</taxon>
        <taxon>Bacillati</taxon>
        <taxon>Bacillota</taxon>
        <taxon>Clostridia</taxon>
        <taxon>Lachnospirales</taxon>
        <taxon>Lachnospiraceae</taxon>
        <taxon>Murimonas</taxon>
    </lineage>
</organism>
<dbReference type="NCBIfam" id="TIGR00542">
    <property type="entry name" value="hxl6Piso_put"/>
    <property type="match status" value="1"/>
</dbReference>
<keyword evidence="1" id="KW-0413">Isomerase</keyword>
<dbReference type="PANTHER" id="PTHR43489:SF1">
    <property type="entry name" value="L-RIBULOSE-5-PHOSPHATE 3-EPIMERASE SGBU-RELATED"/>
    <property type="match status" value="1"/>
</dbReference>
<dbReference type="InterPro" id="IPR004560">
    <property type="entry name" value="L-Ru-5P_3-Epase"/>
</dbReference>
<dbReference type="GO" id="GO:0016861">
    <property type="term" value="F:intramolecular oxidoreductase activity, interconverting aldoses and ketoses"/>
    <property type="evidence" value="ECO:0007669"/>
    <property type="project" value="InterPro"/>
</dbReference>
<dbReference type="GO" id="GO:0034015">
    <property type="term" value="F:L-ribulose-5-phosphate 3-epimerase activity"/>
    <property type="evidence" value="ECO:0007669"/>
    <property type="project" value="TreeGrafter"/>
</dbReference>
<proteinExistence type="predicted"/>
<dbReference type="Pfam" id="PF01261">
    <property type="entry name" value="AP_endonuc_2"/>
    <property type="match status" value="1"/>
</dbReference>
<evidence type="ECO:0000256" key="2">
    <source>
        <dbReference type="NCBIfam" id="TIGR00542"/>
    </source>
</evidence>
<dbReference type="NCBIfam" id="NF009688">
    <property type="entry name" value="PRK13209.1"/>
    <property type="match status" value="1"/>
</dbReference>
<dbReference type="PANTHER" id="PTHR43489">
    <property type="entry name" value="ISOMERASE"/>
    <property type="match status" value="1"/>
</dbReference>
<dbReference type="InterPro" id="IPR013022">
    <property type="entry name" value="Xyl_isomerase-like_TIM-brl"/>
</dbReference>
<gene>
    <name evidence="4" type="ORF">C7383_12035</name>
</gene>
<dbReference type="GO" id="GO:0019852">
    <property type="term" value="P:L-ascorbic acid metabolic process"/>
    <property type="evidence" value="ECO:0007669"/>
    <property type="project" value="TreeGrafter"/>
</dbReference>
<keyword evidence="5" id="KW-1185">Reference proteome</keyword>
<dbReference type="AlphaFoldDB" id="A0AB73SXZ2"/>
<dbReference type="NCBIfam" id="NF009689">
    <property type="entry name" value="PRK13210.1"/>
    <property type="match status" value="1"/>
</dbReference>
<dbReference type="Proteomes" id="UP000245412">
    <property type="component" value="Unassembled WGS sequence"/>
</dbReference>
<evidence type="ECO:0000259" key="3">
    <source>
        <dbReference type="Pfam" id="PF01261"/>
    </source>
</evidence>
<dbReference type="EMBL" id="QGGY01000020">
    <property type="protein sequence ID" value="PWJ72229.1"/>
    <property type="molecule type" value="Genomic_DNA"/>
</dbReference>
<accession>A0AB73SXZ2</accession>
<feature type="domain" description="Xylose isomerase-like TIM barrel" evidence="3">
    <location>
        <begin position="46"/>
        <end position="289"/>
    </location>
</feature>
<dbReference type="SUPFAM" id="SSF51658">
    <property type="entry name" value="Xylose isomerase-like"/>
    <property type="match status" value="1"/>
</dbReference>
<dbReference type="Gene3D" id="3.20.20.150">
    <property type="entry name" value="Divalent-metal-dependent TIM barrel enzymes"/>
    <property type="match status" value="1"/>
</dbReference>